<keyword evidence="1" id="KW-1133">Transmembrane helix</keyword>
<dbReference type="GeneID" id="63748983"/>
<evidence type="ECO:0000313" key="2">
    <source>
        <dbReference type="EMBL" id="OJJ35848.1"/>
    </source>
</evidence>
<dbReference type="AlphaFoldDB" id="A0A1L9RM04"/>
<name>A0A1L9RM04_ASPWE</name>
<keyword evidence="1" id="KW-0812">Transmembrane</keyword>
<evidence type="ECO:0000313" key="3">
    <source>
        <dbReference type="Proteomes" id="UP000184383"/>
    </source>
</evidence>
<feature type="transmembrane region" description="Helical" evidence="1">
    <location>
        <begin position="86"/>
        <end position="104"/>
    </location>
</feature>
<feature type="transmembrane region" description="Helical" evidence="1">
    <location>
        <begin position="6"/>
        <end position="26"/>
    </location>
</feature>
<dbReference type="OrthoDB" id="4588380at2759"/>
<dbReference type="VEuPathDB" id="FungiDB:ASPWEDRAFT_28450"/>
<feature type="transmembrane region" description="Helical" evidence="1">
    <location>
        <begin position="120"/>
        <end position="139"/>
    </location>
</feature>
<proteinExistence type="predicted"/>
<keyword evidence="1" id="KW-0472">Membrane</keyword>
<dbReference type="Proteomes" id="UP000184383">
    <property type="component" value="Unassembled WGS sequence"/>
</dbReference>
<protein>
    <submittedName>
        <fullName evidence="2">Uncharacterized protein</fullName>
    </submittedName>
</protein>
<sequence>MLSNLIYTLAVFSTGFICGSIQAPFLQPLFGNRVAQLIEMPIMAISLWKSAQTIVQRLHGRPDAASPPTDRPEGTEKQRDATFRPFSILQMLALQIGIYIGMYWRQGKTINDFLNDRDPISTGLFFLVFGVCAVLPAWASW</sequence>
<reference evidence="3" key="1">
    <citation type="journal article" date="2017" name="Genome Biol.">
        <title>Comparative genomics reveals high biological diversity and specific adaptations in the industrially and medically important fungal genus Aspergillus.</title>
        <authorList>
            <person name="de Vries R.P."/>
            <person name="Riley R."/>
            <person name="Wiebenga A."/>
            <person name="Aguilar-Osorio G."/>
            <person name="Amillis S."/>
            <person name="Uchima C.A."/>
            <person name="Anderluh G."/>
            <person name="Asadollahi M."/>
            <person name="Askin M."/>
            <person name="Barry K."/>
            <person name="Battaglia E."/>
            <person name="Bayram O."/>
            <person name="Benocci T."/>
            <person name="Braus-Stromeyer S.A."/>
            <person name="Caldana C."/>
            <person name="Canovas D."/>
            <person name="Cerqueira G.C."/>
            <person name="Chen F."/>
            <person name="Chen W."/>
            <person name="Choi C."/>
            <person name="Clum A."/>
            <person name="Dos Santos R.A."/>
            <person name="Damasio A.R."/>
            <person name="Diallinas G."/>
            <person name="Emri T."/>
            <person name="Fekete E."/>
            <person name="Flipphi M."/>
            <person name="Freyberg S."/>
            <person name="Gallo A."/>
            <person name="Gournas C."/>
            <person name="Habgood R."/>
            <person name="Hainaut M."/>
            <person name="Harispe M.L."/>
            <person name="Henrissat B."/>
            <person name="Hilden K.S."/>
            <person name="Hope R."/>
            <person name="Hossain A."/>
            <person name="Karabika E."/>
            <person name="Karaffa L."/>
            <person name="Karanyi Z."/>
            <person name="Krasevec N."/>
            <person name="Kuo A."/>
            <person name="Kusch H."/>
            <person name="LaButti K."/>
            <person name="Lagendijk E.L."/>
            <person name="Lapidus A."/>
            <person name="Levasseur A."/>
            <person name="Lindquist E."/>
            <person name="Lipzen A."/>
            <person name="Logrieco A.F."/>
            <person name="MacCabe A."/>
            <person name="Maekelae M.R."/>
            <person name="Malavazi I."/>
            <person name="Melin P."/>
            <person name="Meyer V."/>
            <person name="Mielnichuk N."/>
            <person name="Miskei M."/>
            <person name="Molnar A.P."/>
            <person name="Mule G."/>
            <person name="Ngan C.Y."/>
            <person name="Orejas M."/>
            <person name="Orosz E."/>
            <person name="Ouedraogo J.P."/>
            <person name="Overkamp K.M."/>
            <person name="Park H.-S."/>
            <person name="Perrone G."/>
            <person name="Piumi F."/>
            <person name="Punt P.J."/>
            <person name="Ram A.F."/>
            <person name="Ramon A."/>
            <person name="Rauscher S."/>
            <person name="Record E."/>
            <person name="Riano-Pachon D.M."/>
            <person name="Robert V."/>
            <person name="Roehrig J."/>
            <person name="Ruller R."/>
            <person name="Salamov A."/>
            <person name="Salih N.S."/>
            <person name="Samson R.A."/>
            <person name="Sandor E."/>
            <person name="Sanguinetti M."/>
            <person name="Schuetze T."/>
            <person name="Sepcic K."/>
            <person name="Shelest E."/>
            <person name="Sherlock G."/>
            <person name="Sophianopoulou V."/>
            <person name="Squina F.M."/>
            <person name="Sun H."/>
            <person name="Susca A."/>
            <person name="Todd R.B."/>
            <person name="Tsang A."/>
            <person name="Unkles S.E."/>
            <person name="van de Wiele N."/>
            <person name="van Rossen-Uffink D."/>
            <person name="Oliveira J.V."/>
            <person name="Vesth T.C."/>
            <person name="Visser J."/>
            <person name="Yu J.-H."/>
            <person name="Zhou M."/>
            <person name="Andersen M.R."/>
            <person name="Archer D.B."/>
            <person name="Baker S.E."/>
            <person name="Benoit I."/>
            <person name="Brakhage A.A."/>
            <person name="Braus G.H."/>
            <person name="Fischer R."/>
            <person name="Frisvad J.C."/>
            <person name="Goldman G.H."/>
            <person name="Houbraken J."/>
            <person name="Oakley B."/>
            <person name="Pocsi I."/>
            <person name="Scazzocchio C."/>
            <person name="Seiboth B."/>
            <person name="vanKuyk P.A."/>
            <person name="Wortman J."/>
            <person name="Dyer P.S."/>
            <person name="Grigoriev I.V."/>
        </authorList>
    </citation>
    <scope>NUCLEOTIDE SEQUENCE [LARGE SCALE GENOMIC DNA]</scope>
    <source>
        <strain evidence="3">DTO 134E9</strain>
    </source>
</reference>
<gene>
    <name evidence="2" type="ORF">ASPWEDRAFT_28450</name>
</gene>
<organism evidence="2 3">
    <name type="scientific">Aspergillus wentii DTO 134E9</name>
    <dbReference type="NCBI Taxonomy" id="1073089"/>
    <lineage>
        <taxon>Eukaryota</taxon>
        <taxon>Fungi</taxon>
        <taxon>Dikarya</taxon>
        <taxon>Ascomycota</taxon>
        <taxon>Pezizomycotina</taxon>
        <taxon>Eurotiomycetes</taxon>
        <taxon>Eurotiomycetidae</taxon>
        <taxon>Eurotiales</taxon>
        <taxon>Aspergillaceae</taxon>
        <taxon>Aspergillus</taxon>
        <taxon>Aspergillus subgen. Cremei</taxon>
    </lineage>
</organism>
<accession>A0A1L9RM04</accession>
<keyword evidence="3" id="KW-1185">Reference proteome</keyword>
<dbReference type="RefSeq" id="XP_040689524.1">
    <property type="nucleotide sequence ID" value="XM_040833135.1"/>
</dbReference>
<dbReference type="EMBL" id="KV878212">
    <property type="protein sequence ID" value="OJJ35848.1"/>
    <property type="molecule type" value="Genomic_DNA"/>
</dbReference>
<evidence type="ECO:0000256" key="1">
    <source>
        <dbReference type="SAM" id="Phobius"/>
    </source>
</evidence>